<gene>
    <name evidence="2" type="ORF">QJ048_18965</name>
</gene>
<evidence type="ECO:0000313" key="2">
    <source>
        <dbReference type="EMBL" id="MDI3321880.1"/>
    </source>
</evidence>
<evidence type="ECO:0008006" key="4">
    <source>
        <dbReference type="Google" id="ProtNLM"/>
    </source>
</evidence>
<proteinExistence type="predicted"/>
<keyword evidence="1" id="KW-0732">Signal</keyword>
<evidence type="ECO:0000256" key="1">
    <source>
        <dbReference type="SAM" id="SignalP"/>
    </source>
</evidence>
<sequence length="191" mass="20388">MRKIKLLALVVAASIFAVSCQKGDAGPAGPAGATGPAGPAGPAGAAGTANVIYSDWIDVTYSSSTYSGTITAAQLTSDIITKGEVKVYWNLRGSDTLSVVPLPVSNLYAGTDASNVDYYFNILPIFQVGKITLALNGILDYGISNPSTYTTPWNKKYYQYRYVLIPGGVKTTSKIDWNNYAQVKSYLHLEN</sequence>
<protein>
    <recommendedName>
        <fullName evidence="4">Collagen-like protein</fullName>
    </recommendedName>
</protein>
<feature type="chain" id="PRO_5045408016" description="Collagen-like protein" evidence="1">
    <location>
        <begin position="23"/>
        <end position="191"/>
    </location>
</feature>
<dbReference type="Proteomes" id="UP001226434">
    <property type="component" value="Unassembled WGS sequence"/>
</dbReference>
<dbReference type="PROSITE" id="PS51257">
    <property type="entry name" value="PROKAR_LIPOPROTEIN"/>
    <property type="match status" value="1"/>
</dbReference>
<evidence type="ECO:0000313" key="3">
    <source>
        <dbReference type="Proteomes" id="UP001226434"/>
    </source>
</evidence>
<dbReference type="Gene3D" id="1.20.5.320">
    <property type="entry name" value="6-Phosphogluconate Dehydrogenase, domain 3"/>
    <property type="match status" value="1"/>
</dbReference>
<reference evidence="2 3" key="1">
    <citation type="submission" date="2023-05" db="EMBL/GenBank/DDBJ databases">
        <title>Genome sequence of Pinibacter sp. MAH-24.</title>
        <authorList>
            <person name="Huq M.A."/>
        </authorList>
    </citation>
    <scope>NUCLEOTIDE SEQUENCE [LARGE SCALE GENOMIC DNA]</scope>
    <source>
        <strain evidence="2 3">MAH-24</strain>
    </source>
</reference>
<keyword evidence="3" id="KW-1185">Reference proteome</keyword>
<dbReference type="EMBL" id="JASBRG010000007">
    <property type="protein sequence ID" value="MDI3321880.1"/>
    <property type="molecule type" value="Genomic_DNA"/>
</dbReference>
<dbReference type="RefSeq" id="WP_282335987.1">
    <property type="nucleotide sequence ID" value="NZ_JASBRG010000007.1"/>
</dbReference>
<organism evidence="2 3">
    <name type="scientific">Pinibacter soli</name>
    <dbReference type="NCBI Taxonomy" id="3044211"/>
    <lineage>
        <taxon>Bacteria</taxon>
        <taxon>Pseudomonadati</taxon>
        <taxon>Bacteroidota</taxon>
        <taxon>Chitinophagia</taxon>
        <taxon>Chitinophagales</taxon>
        <taxon>Chitinophagaceae</taxon>
        <taxon>Pinibacter</taxon>
    </lineage>
</organism>
<comment type="caution">
    <text evidence="2">The sequence shown here is derived from an EMBL/GenBank/DDBJ whole genome shotgun (WGS) entry which is preliminary data.</text>
</comment>
<name>A0ABT6RH44_9BACT</name>
<feature type="signal peptide" evidence="1">
    <location>
        <begin position="1"/>
        <end position="22"/>
    </location>
</feature>
<accession>A0ABT6RH44</accession>